<protein>
    <submittedName>
        <fullName evidence="3">Uncharacterized protein</fullName>
    </submittedName>
</protein>
<sequence length="659" mass="75038">MQDSKNLDDPVIKGNTDLNYFDILRLPEVGGRPPEIEVGKAYSKIESRLIKEHERAKQLKDITKIAKVTKDLKDLKEAHRFFTQKDPRDLELKYWLSHRTDLGRRISGSRKSPHTSGTLKNKIAEGDGKARLSDPQVADDVFQGAANKNKDGKPKKVVFKSLRDISFFSRNNEVLESPSEQRARAKKGGAGKQDENGILREDYTGVIDPKIWVELGISPPQQEILDLYARYPPVTLAELEFGDLNPDELPLGLETALPPLTPLIDGTGTKSSKGEYLVSDMDSRQNEQMKKDLQRRLETWKALIAKKDLTNKQILQHMKEEEQTASRGVLDLDTQIEALNNIARAPWQDTALQRVLEAQESYSEQLERLHSGRADQLGGLDLETPGWLKNADYIYWAPGIMHPEHTEAALLEDEDNIPWEKMVPGFDWGPQPTAAQIASSKKRLKEMNARYEAARAKGEIADDEEKEGAREFTEEELKAQVKATEPVAWWMGCRRSWFWKLLLGEDERLVDGREIAMTPKRYRFRPSVYRYNDNLELEHVCSPGETSLEHHYFSDDTFFWPEDIPKPPGRSARDRWIMKLQEVDALRNRDGLPPLESIPGVTPTNLPYDPDLFNPPPKPQPAAPVPETNTDHTKAPQQAGRSGRLRIEDFLPKKKQGQQ</sequence>
<evidence type="ECO:0000256" key="2">
    <source>
        <dbReference type="SAM" id="MobiDB-lite"/>
    </source>
</evidence>
<feature type="compositionally biased region" description="Pro residues" evidence="2">
    <location>
        <begin position="613"/>
        <end position="624"/>
    </location>
</feature>
<feature type="region of interest" description="Disordered" evidence="2">
    <location>
        <begin position="106"/>
        <end position="134"/>
    </location>
</feature>
<proteinExistence type="predicted"/>
<feature type="region of interest" description="Disordered" evidence="2">
    <location>
        <begin position="176"/>
        <end position="195"/>
    </location>
</feature>
<comment type="caution">
    <text evidence="3">The sequence shown here is derived from an EMBL/GenBank/DDBJ whole genome shotgun (WGS) entry which is preliminary data.</text>
</comment>
<name>A0AAV9VTW7_9PEZI</name>
<gene>
    <name evidence="3" type="ORF">TWF481_001645</name>
</gene>
<organism evidence="3 4">
    <name type="scientific">Arthrobotrys musiformis</name>
    <dbReference type="NCBI Taxonomy" id="47236"/>
    <lineage>
        <taxon>Eukaryota</taxon>
        <taxon>Fungi</taxon>
        <taxon>Dikarya</taxon>
        <taxon>Ascomycota</taxon>
        <taxon>Pezizomycotina</taxon>
        <taxon>Orbiliomycetes</taxon>
        <taxon>Orbiliales</taxon>
        <taxon>Orbiliaceae</taxon>
        <taxon>Arthrobotrys</taxon>
    </lineage>
</organism>
<accession>A0AAV9VTW7</accession>
<reference evidence="3 4" key="1">
    <citation type="submission" date="2023-08" db="EMBL/GenBank/DDBJ databases">
        <authorList>
            <person name="Palmer J.M."/>
        </authorList>
    </citation>
    <scope>NUCLEOTIDE SEQUENCE [LARGE SCALE GENOMIC DNA]</scope>
    <source>
        <strain evidence="3 4">TWF481</strain>
    </source>
</reference>
<feature type="region of interest" description="Disordered" evidence="2">
    <location>
        <begin position="588"/>
        <end position="659"/>
    </location>
</feature>
<evidence type="ECO:0000313" key="3">
    <source>
        <dbReference type="EMBL" id="KAK6496655.1"/>
    </source>
</evidence>
<dbReference type="EMBL" id="JAVHJL010000010">
    <property type="protein sequence ID" value="KAK6496655.1"/>
    <property type="molecule type" value="Genomic_DNA"/>
</dbReference>
<feature type="coiled-coil region" evidence="1">
    <location>
        <begin position="437"/>
        <end position="464"/>
    </location>
</feature>
<evidence type="ECO:0000256" key="1">
    <source>
        <dbReference type="SAM" id="Coils"/>
    </source>
</evidence>
<dbReference type="AlphaFoldDB" id="A0AAV9VTW7"/>
<feature type="compositionally biased region" description="Basic and acidic residues" evidence="2">
    <location>
        <begin position="122"/>
        <end position="132"/>
    </location>
</feature>
<dbReference type="Proteomes" id="UP001370758">
    <property type="component" value="Unassembled WGS sequence"/>
</dbReference>
<keyword evidence="4" id="KW-1185">Reference proteome</keyword>
<keyword evidence="1" id="KW-0175">Coiled coil</keyword>
<evidence type="ECO:0000313" key="4">
    <source>
        <dbReference type="Proteomes" id="UP001370758"/>
    </source>
</evidence>